<dbReference type="Proteomes" id="UP000664317">
    <property type="component" value="Unassembled WGS sequence"/>
</dbReference>
<feature type="chain" id="PRO_5045952824" description="Right handed beta helix region" evidence="1">
    <location>
        <begin position="21"/>
        <end position="773"/>
    </location>
</feature>
<dbReference type="Pfam" id="PF22352">
    <property type="entry name" value="K319L-like_PKD"/>
    <property type="match status" value="2"/>
</dbReference>
<keyword evidence="1" id="KW-0732">Signal</keyword>
<dbReference type="EMBL" id="JAFKCT010000005">
    <property type="protein sequence ID" value="MBN7811973.1"/>
    <property type="molecule type" value="Genomic_DNA"/>
</dbReference>
<protein>
    <recommendedName>
        <fullName evidence="4">Right handed beta helix region</fullName>
    </recommendedName>
</protein>
<evidence type="ECO:0000313" key="3">
    <source>
        <dbReference type="Proteomes" id="UP000664317"/>
    </source>
</evidence>
<reference evidence="2 3" key="1">
    <citation type="submission" date="2021-03" db="EMBL/GenBank/DDBJ databases">
        <title>novel species isolated from a fishpond in China.</title>
        <authorList>
            <person name="Lu H."/>
            <person name="Cai Z."/>
        </authorList>
    </citation>
    <scope>NUCLEOTIDE SEQUENCE [LARGE SCALE GENOMIC DNA]</scope>
    <source>
        <strain evidence="2 3">H41</strain>
    </source>
</reference>
<feature type="signal peptide" evidence="1">
    <location>
        <begin position="1"/>
        <end position="20"/>
    </location>
</feature>
<organism evidence="2 3">
    <name type="scientific">Algoriphagus oliviformis</name>
    <dbReference type="NCBI Taxonomy" id="2811231"/>
    <lineage>
        <taxon>Bacteria</taxon>
        <taxon>Pseudomonadati</taxon>
        <taxon>Bacteroidota</taxon>
        <taxon>Cytophagia</taxon>
        <taxon>Cytophagales</taxon>
        <taxon>Cyclobacteriaceae</taxon>
        <taxon>Algoriphagus</taxon>
    </lineage>
</organism>
<sequence>MKTFKSLGLILLLFAGLFSGCEDKTEDPKNPLLADAGAEQELVANSLTLLDGSQSVNATGKPLSYKWELVQKPDGAVVQTSSLEKVAVEFATNKVGEYVFKLTVSYLNWTATDTVKLKVVEGAPSKIEAKAGEDREVALGTLVELDGSGSVNETGGVLQFTWAIMEKPEGSVAQLQTPNAAQAKFQPDKAGKYLLKLSVKHQSSVSFDLLEIVVNGAVGGNEAPVLISADILQDRVLENIHVDKEQLFDYLITKDVKVAAKLTVMPGVRIAFEADTKLTISTNGTLIADNKLPQTTIYFQGKSAGKGYWGGIQVESGSEQNLLWGTELRDAGKLGAALKLVSNAKMKVFDTKIHNNAKLGVILQDNANFVEFKQNEVYDNADGPLSIPAKKMVSISSINTLKDGNIKVSPGRIDDGQEHIWPNFSSQYDVLDELLITAASTWAISDGAQVNMGGDKAIRVIQGSKIVLFGLDGKPVKIEGMTKEKGAWRGIYIDNSQGKQSTITKAEIRHAGSNAISGQEPATLKIGTNGKLAVSKTIFDQGKGNGLDATSNGVSLEFQLNSINNHAGHPIVVSTSLVESLDYHTTMENNTKPEVAVDGLIPIAVDNREVIWRGFYGGTGYVIKGLGKNLLIQSGMRLKEGVKIKMQPGTRIDVQDANGRLGYLHLDGGNGEPIVIQGTDETAGSWYGITYSTNHAQNQIRNSKILHAGKVMANNFSAAITVDNVPLGSLIITNALIGKSGQHGIAVAKSSGDVLKASDLTFEEVPGNKIHVW</sequence>
<evidence type="ECO:0008006" key="4">
    <source>
        <dbReference type="Google" id="ProtNLM"/>
    </source>
</evidence>
<keyword evidence="3" id="KW-1185">Reference proteome</keyword>
<comment type="caution">
    <text evidence="2">The sequence shown here is derived from an EMBL/GenBank/DDBJ whole genome shotgun (WGS) entry which is preliminary data.</text>
</comment>
<dbReference type="Gene3D" id="2.60.40.10">
    <property type="entry name" value="Immunoglobulins"/>
    <property type="match status" value="2"/>
</dbReference>
<dbReference type="InterPro" id="IPR013783">
    <property type="entry name" value="Ig-like_fold"/>
</dbReference>
<gene>
    <name evidence="2" type="ORF">J0A68_13555</name>
</gene>
<evidence type="ECO:0000256" key="1">
    <source>
        <dbReference type="SAM" id="SignalP"/>
    </source>
</evidence>
<accession>A0ABS3C4C4</accession>
<evidence type="ECO:0000313" key="2">
    <source>
        <dbReference type="EMBL" id="MBN7811973.1"/>
    </source>
</evidence>
<proteinExistence type="predicted"/>
<name>A0ABS3C4C4_9BACT</name>
<dbReference type="PROSITE" id="PS51257">
    <property type="entry name" value="PROKAR_LIPOPROTEIN"/>
    <property type="match status" value="1"/>
</dbReference>
<dbReference type="RefSeq" id="WP_206578749.1">
    <property type="nucleotide sequence ID" value="NZ_JAFKCT010000005.1"/>
</dbReference>